<dbReference type="PANTHER" id="PTHR35494:SF1">
    <property type="entry name" value="NAD(P)H-QUINONE OXIDOREDUCTASE SUBUNIT S, CHLOROPLASTIC"/>
    <property type="match status" value="1"/>
</dbReference>
<dbReference type="PANTHER" id="PTHR35494">
    <property type="entry name" value="NAD(P)H-QUINONE OXIDOREDUCTASE SUBUNIT S, CHLOROPLASTIC"/>
    <property type="match status" value="1"/>
</dbReference>
<organism evidence="1 2">
    <name type="scientific">Stylosanthes scabra</name>
    <dbReference type="NCBI Taxonomy" id="79078"/>
    <lineage>
        <taxon>Eukaryota</taxon>
        <taxon>Viridiplantae</taxon>
        <taxon>Streptophyta</taxon>
        <taxon>Embryophyta</taxon>
        <taxon>Tracheophyta</taxon>
        <taxon>Spermatophyta</taxon>
        <taxon>Magnoliopsida</taxon>
        <taxon>eudicotyledons</taxon>
        <taxon>Gunneridae</taxon>
        <taxon>Pentapetalae</taxon>
        <taxon>rosids</taxon>
        <taxon>fabids</taxon>
        <taxon>Fabales</taxon>
        <taxon>Fabaceae</taxon>
        <taxon>Papilionoideae</taxon>
        <taxon>50 kb inversion clade</taxon>
        <taxon>dalbergioids sensu lato</taxon>
        <taxon>Dalbergieae</taxon>
        <taxon>Pterocarpus clade</taxon>
        <taxon>Stylosanthes</taxon>
    </lineage>
</organism>
<dbReference type="Gene3D" id="2.30.30.140">
    <property type="match status" value="1"/>
</dbReference>
<name>A0ABU6XPB1_9FABA</name>
<protein>
    <submittedName>
        <fullName evidence="1">Uncharacterized protein</fullName>
    </submittedName>
</protein>
<accession>A0ABU6XPB1</accession>
<dbReference type="InterPro" id="IPR021659">
    <property type="entry name" value="NdhS"/>
</dbReference>
<dbReference type="EMBL" id="JASCZI010212547">
    <property type="protein sequence ID" value="MED6199741.1"/>
    <property type="molecule type" value="Genomic_DNA"/>
</dbReference>
<reference evidence="1 2" key="1">
    <citation type="journal article" date="2023" name="Plants (Basel)">
        <title>Bridging the Gap: Combining Genomics and Transcriptomics Approaches to Understand Stylosanthes scabra, an Orphan Legume from the Brazilian Caatinga.</title>
        <authorList>
            <person name="Ferreira-Neto J.R.C."/>
            <person name="da Silva M.D."/>
            <person name="Binneck E."/>
            <person name="de Melo N.F."/>
            <person name="da Silva R.H."/>
            <person name="de Melo A.L.T.M."/>
            <person name="Pandolfi V."/>
            <person name="Bustamante F.O."/>
            <person name="Brasileiro-Vidal A.C."/>
            <person name="Benko-Iseppon A.M."/>
        </authorList>
    </citation>
    <scope>NUCLEOTIDE SEQUENCE [LARGE SCALE GENOMIC DNA]</scope>
    <source>
        <tissue evidence="1">Leaves</tissue>
    </source>
</reference>
<proteinExistence type="predicted"/>
<dbReference type="Proteomes" id="UP001341840">
    <property type="component" value="Unassembled WGS sequence"/>
</dbReference>
<dbReference type="Pfam" id="PF11623">
    <property type="entry name" value="NdhS"/>
    <property type="match status" value="1"/>
</dbReference>
<evidence type="ECO:0000313" key="1">
    <source>
        <dbReference type="EMBL" id="MED6199741.1"/>
    </source>
</evidence>
<comment type="caution">
    <text evidence="1">The sequence shown here is derived from an EMBL/GenBank/DDBJ whole genome shotgun (WGS) entry which is preliminary data.</text>
</comment>
<gene>
    <name evidence="1" type="ORF">PIB30_078792</name>
</gene>
<evidence type="ECO:0000313" key="2">
    <source>
        <dbReference type="Proteomes" id="UP001341840"/>
    </source>
</evidence>
<sequence>MSKKPKSTELPLLLPGMIAIVSNPNDLNYMYCGIVQRITDGKARVLFEGFMILPIQTSDISPSPYPQHGQISLHYGRNLHHGLITTTKLPNQLLTMCKGFEESVTSPCP</sequence>
<keyword evidence="2" id="KW-1185">Reference proteome</keyword>